<dbReference type="PANTHER" id="PTHR21198:SF7">
    <property type="entry name" value="ASPARTATE-GLUTAMATE RACEMASE FAMILY"/>
    <property type="match status" value="1"/>
</dbReference>
<dbReference type="EMBL" id="JBGMEK010000057">
    <property type="protein sequence ID" value="MFA0812846.1"/>
    <property type="molecule type" value="Genomic_DNA"/>
</dbReference>
<organism evidence="3 4">
    <name type="scientific">Microbulbifer epialgicus</name>
    <dbReference type="NCBI Taxonomy" id="393907"/>
    <lineage>
        <taxon>Bacteria</taxon>
        <taxon>Pseudomonadati</taxon>
        <taxon>Pseudomonadota</taxon>
        <taxon>Gammaproteobacteria</taxon>
        <taxon>Cellvibrionales</taxon>
        <taxon>Microbulbiferaceae</taxon>
        <taxon>Microbulbifer</taxon>
    </lineage>
</organism>
<dbReference type="InterPro" id="IPR001920">
    <property type="entry name" value="Asp/Glu_race"/>
</dbReference>
<dbReference type="InterPro" id="IPR015942">
    <property type="entry name" value="Asp/Glu/hydantoin_racemase"/>
</dbReference>
<gene>
    <name evidence="3" type="ORF">ACCI49_18200</name>
</gene>
<sequence length="230" mass="25770">MIGVLGGMGPMATIDFLQRLIDLTNGRSDQEHVPTLVCSLPQIPDRSSYIVAKGEDPYPLLLDAINRLISGGAESIVIPCCTAHHWYDMLVDNSSIPIFHVAIEIAEYLKAKNIQKVGLIATEGTYKSNYFKRILKQYGIEVTYPNNLDIQMIMAGIRQIKHGSLNLGAKNLLRVMNHKNYSEIQKWILGCTELPLALRSFNQELLSGCVDSNEILARACFEYWENKASK</sequence>
<evidence type="ECO:0000313" key="4">
    <source>
        <dbReference type="Proteomes" id="UP001569428"/>
    </source>
</evidence>
<comment type="caution">
    <text evidence="3">The sequence shown here is derived from an EMBL/GenBank/DDBJ whole genome shotgun (WGS) entry which is preliminary data.</text>
</comment>
<proteinExistence type="inferred from homology"/>
<evidence type="ECO:0000313" key="3">
    <source>
        <dbReference type="EMBL" id="MFA0812846.1"/>
    </source>
</evidence>
<dbReference type="RefSeq" id="WP_371840576.1">
    <property type="nucleotide sequence ID" value="NZ_JBGMEK010000057.1"/>
</dbReference>
<evidence type="ECO:0000256" key="1">
    <source>
        <dbReference type="ARBA" id="ARBA00007847"/>
    </source>
</evidence>
<name>A0ABV4P396_9GAMM</name>
<protein>
    <submittedName>
        <fullName evidence="3">Aspartate/glutamate racemase family protein</fullName>
    </submittedName>
</protein>
<reference evidence="3 4" key="1">
    <citation type="submission" date="2024-08" db="EMBL/GenBank/DDBJ databases">
        <authorList>
            <person name="Ishaq N."/>
        </authorList>
    </citation>
    <scope>NUCLEOTIDE SEQUENCE [LARGE SCALE GENOMIC DNA]</scope>
    <source>
        <strain evidence="3 4">DSM 18651</strain>
    </source>
</reference>
<evidence type="ECO:0000256" key="2">
    <source>
        <dbReference type="ARBA" id="ARBA00023235"/>
    </source>
</evidence>
<dbReference type="Proteomes" id="UP001569428">
    <property type="component" value="Unassembled WGS sequence"/>
</dbReference>
<dbReference type="Pfam" id="PF01177">
    <property type="entry name" value="Asp_Glu_race"/>
    <property type="match status" value="1"/>
</dbReference>
<dbReference type="NCBIfam" id="TIGR00035">
    <property type="entry name" value="asp_race"/>
    <property type="match status" value="1"/>
</dbReference>
<accession>A0ABV4P396</accession>
<keyword evidence="4" id="KW-1185">Reference proteome</keyword>
<dbReference type="SUPFAM" id="SSF53681">
    <property type="entry name" value="Aspartate/glutamate racemase"/>
    <property type="match status" value="2"/>
</dbReference>
<dbReference type="InterPro" id="IPR004380">
    <property type="entry name" value="Asp_race"/>
</dbReference>
<comment type="similarity">
    <text evidence="1">Belongs to the aspartate/glutamate racemases family.</text>
</comment>
<dbReference type="PANTHER" id="PTHR21198">
    <property type="entry name" value="GLUTAMATE RACEMASE"/>
    <property type="match status" value="1"/>
</dbReference>
<dbReference type="Gene3D" id="3.40.50.1860">
    <property type="match status" value="2"/>
</dbReference>
<keyword evidence="2" id="KW-0413">Isomerase</keyword>